<feature type="transmembrane region" description="Helical" evidence="1">
    <location>
        <begin position="467"/>
        <end position="490"/>
    </location>
</feature>
<dbReference type="OrthoDB" id="672127at2759"/>
<dbReference type="EMBL" id="CM035411">
    <property type="protein sequence ID" value="KAH7434472.1"/>
    <property type="molecule type" value="Genomic_DNA"/>
</dbReference>
<dbReference type="InterPro" id="IPR004158">
    <property type="entry name" value="DUF247_pln"/>
</dbReference>
<organism evidence="2 3">
    <name type="scientific">Ceratopteris richardii</name>
    <name type="common">Triangle waterfern</name>
    <dbReference type="NCBI Taxonomy" id="49495"/>
    <lineage>
        <taxon>Eukaryota</taxon>
        <taxon>Viridiplantae</taxon>
        <taxon>Streptophyta</taxon>
        <taxon>Embryophyta</taxon>
        <taxon>Tracheophyta</taxon>
        <taxon>Polypodiopsida</taxon>
        <taxon>Polypodiidae</taxon>
        <taxon>Polypodiales</taxon>
        <taxon>Pteridineae</taxon>
        <taxon>Pteridaceae</taxon>
        <taxon>Parkerioideae</taxon>
        <taxon>Ceratopteris</taxon>
    </lineage>
</organism>
<keyword evidence="1" id="KW-0472">Membrane</keyword>
<dbReference type="OMA" id="IVAFEEC"/>
<dbReference type="Proteomes" id="UP000825935">
    <property type="component" value="Chromosome 6"/>
</dbReference>
<sequence length="500" mass="57432">MEHGSVSASAFAMSLRNSSNARRTTEGSDELRLGIQCDDCMIAAEERLYPIFRVPAVLRNIAPDKFSPQVLPIGPLHNPAWNPDMPDNLRSIYLEMDKYKLISWHKIFKEDMPDQEIPFLRFLHQHREAMLAAYGGYFQNQHQAHMEKFVNLVALDSCLLAALLHWLFQEDFPYLKRKMSIDEVIMANKVSTTGHLFPIYSRKLPRPLQKAMLEDILLLENQVPLLAVKQAIKIESKCGSDEEAEEVLRLFVAALAHRVLPFTRPTQNVLDRVKRVPTGAHHLMDMMYSIVCMNMDPHDSTSENLGLNSLPFDHTVRGTPSSNRIYLSGIKLHGNWGSLNEISFDEGKLVLPKIHVGDDTERYFRNLIAYESCFKTERLDVISYLHFMDFLIDTPEDVNILVESKVITEAIGSNEKVAEMWNSLCRNTMCVFSPKYKDVSERVQQYCKSPGRKMWAEFYRSKLSRPWLVASLLSAAALLILNVLIVWYTMLTYKNDKKQS</sequence>
<evidence type="ECO:0000313" key="3">
    <source>
        <dbReference type="Proteomes" id="UP000825935"/>
    </source>
</evidence>
<evidence type="ECO:0000313" key="2">
    <source>
        <dbReference type="EMBL" id="KAH7434472.1"/>
    </source>
</evidence>
<proteinExistence type="predicted"/>
<comment type="caution">
    <text evidence="2">The sequence shown here is derived from an EMBL/GenBank/DDBJ whole genome shotgun (WGS) entry which is preliminary data.</text>
</comment>
<evidence type="ECO:0000256" key="1">
    <source>
        <dbReference type="SAM" id="Phobius"/>
    </source>
</evidence>
<accession>A0A8T2UG73</accession>
<reference evidence="2" key="1">
    <citation type="submission" date="2021-08" db="EMBL/GenBank/DDBJ databases">
        <title>WGS assembly of Ceratopteris richardii.</title>
        <authorList>
            <person name="Marchant D.B."/>
            <person name="Chen G."/>
            <person name="Jenkins J."/>
            <person name="Shu S."/>
            <person name="Leebens-Mack J."/>
            <person name="Grimwood J."/>
            <person name="Schmutz J."/>
            <person name="Soltis P."/>
            <person name="Soltis D."/>
            <person name="Chen Z.-H."/>
        </authorList>
    </citation>
    <scope>NUCLEOTIDE SEQUENCE</scope>
    <source>
        <strain evidence="2">Whitten #5841</strain>
        <tissue evidence="2">Leaf</tissue>
    </source>
</reference>
<gene>
    <name evidence="2" type="ORF">KP509_06G018900</name>
</gene>
<dbReference type="AlphaFoldDB" id="A0A8T2UG73"/>
<name>A0A8T2UG73_CERRI</name>
<dbReference type="PANTHER" id="PTHR31170:SF25">
    <property type="entry name" value="BNAA09G04570D PROTEIN"/>
    <property type="match status" value="1"/>
</dbReference>
<dbReference type="PANTHER" id="PTHR31170">
    <property type="entry name" value="BNAC04G53230D PROTEIN"/>
    <property type="match status" value="1"/>
</dbReference>
<dbReference type="Pfam" id="PF03140">
    <property type="entry name" value="DUF247"/>
    <property type="match status" value="1"/>
</dbReference>
<keyword evidence="1" id="KW-1133">Transmembrane helix</keyword>
<protein>
    <submittedName>
        <fullName evidence="2">Uncharacterized protein</fullName>
    </submittedName>
</protein>
<keyword evidence="1" id="KW-0812">Transmembrane</keyword>
<keyword evidence="3" id="KW-1185">Reference proteome</keyword>